<keyword evidence="1" id="KW-0472">Membrane</keyword>
<dbReference type="EMBL" id="MN740684">
    <property type="protein sequence ID" value="QHU07558.1"/>
    <property type="molecule type" value="Genomic_DNA"/>
</dbReference>
<protein>
    <submittedName>
        <fullName evidence="2">Uncharacterized protein</fullName>
    </submittedName>
</protein>
<evidence type="ECO:0000256" key="1">
    <source>
        <dbReference type="SAM" id="Phobius"/>
    </source>
</evidence>
<evidence type="ECO:0000313" key="2">
    <source>
        <dbReference type="EMBL" id="QHU07558.1"/>
    </source>
</evidence>
<dbReference type="AlphaFoldDB" id="A0A6C0JUH8"/>
<organism evidence="2">
    <name type="scientific">viral metagenome</name>
    <dbReference type="NCBI Taxonomy" id="1070528"/>
    <lineage>
        <taxon>unclassified sequences</taxon>
        <taxon>metagenomes</taxon>
        <taxon>organismal metagenomes</taxon>
    </lineage>
</organism>
<proteinExistence type="predicted"/>
<feature type="transmembrane region" description="Helical" evidence="1">
    <location>
        <begin position="51"/>
        <end position="74"/>
    </location>
</feature>
<feature type="transmembrane region" description="Helical" evidence="1">
    <location>
        <begin position="6"/>
        <end position="30"/>
    </location>
</feature>
<name>A0A6C0JUH8_9ZZZZ</name>
<accession>A0A6C0JUH8</accession>
<reference evidence="2" key="1">
    <citation type="journal article" date="2020" name="Nature">
        <title>Giant virus diversity and host interactions through global metagenomics.</title>
        <authorList>
            <person name="Schulz F."/>
            <person name="Roux S."/>
            <person name="Paez-Espino D."/>
            <person name="Jungbluth S."/>
            <person name="Walsh D.A."/>
            <person name="Denef V.J."/>
            <person name="McMahon K.D."/>
            <person name="Konstantinidis K.T."/>
            <person name="Eloe-Fadrosh E.A."/>
            <person name="Kyrpides N.C."/>
            <person name="Woyke T."/>
        </authorList>
    </citation>
    <scope>NUCLEOTIDE SEQUENCE</scope>
    <source>
        <strain evidence="2">GVMAG-S-1040241-154</strain>
    </source>
</reference>
<keyword evidence="1" id="KW-0812">Transmembrane</keyword>
<feature type="transmembrane region" description="Helical" evidence="1">
    <location>
        <begin position="86"/>
        <end position="106"/>
    </location>
</feature>
<keyword evidence="1" id="KW-1133">Transmembrane helix</keyword>
<feature type="transmembrane region" description="Helical" evidence="1">
    <location>
        <begin position="127"/>
        <end position="160"/>
    </location>
</feature>
<sequence>MKNMLTPGYIGNFIIHLFMFILLISVYTYIQKLEKSGCMVECDVKYPYVKFIKQFSIFALGFILFVMLVPPGTILADIFGPKITTVYTFVIVMFYLVFGLYLWMTMTYTRLLITEKCKCSEDIRRELIFAGATIEMILLVLVILTVIIIPIILSTITIFFENIGDVSSKIESNLKNPVKGIKEVPKNAVGVFKGAKSIARKSLKGVKKLSKK</sequence>